<gene>
    <name evidence="3" type="ORF">CRHIZ90672A_00009684</name>
</gene>
<accession>A0A9N9VQK8</accession>
<evidence type="ECO:0000313" key="4">
    <source>
        <dbReference type="Proteomes" id="UP000696573"/>
    </source>
</evidence>
<dbReference type="Proteomes" id="UP000696573">
    <property type="component" value="Unassembled WGS sequence"/>
</dbReference>
<dbReference type="PANTHER" id="PTHR10622">
    <property type="entry name" value="HET DOMAIN-CONTAINING PROTEIN"/>
    <property type="match status" value="1"/>
</dbReference>
<dbReference type="InterPro" id="IPR058525">
    <property type="entry name" value="DUF8212"/>
</dbReference>
<dbReference type="Pfam" id="PF06985">
    <property type="entry name" value="HET"/>
    <property type="match status" value="1"/>
</dbReference>
<name>A0A9N9VQK8_9HYPO</name>
<dbReference type="AlphaFoldDB" id="A0A9N9VQK8"/>
<dbReference type="EMBL" id="CABFNQ020000741">
    <property type="protein sequence ID" value="CAH0030914.1"/>
    <property type="molecule type" value="Genomic_DNA"/>
</dbReference>
<feature type="domain" description="DUF8212" evidence="2">
    <location>
        <begin position="228"/>
        <end position="256"/>
    </location>
</feature>
<dbReference type="OrthoDB" id="674604at2759"/>
<protein>
    <recommendedName>
        <fullName evidence="5">Vegetative incompatibility protein HET-E-1</fullName>
    </recommendedName>
</protein>
<reference evidence="3" key="1">
    <citation type="submission" date="2021-10" db="EMBL/GenBank/DDBJ databases">
        <authorList>
            <person name="Piombo E."/>
        </authorList>
    </citation>
    <scope>NUCLEOTIDE SEQUENCE</scope>
</reference>
<organism evidence="3 4">
    <name type="scientific">Clonostachys rhizophaga</name>
    <dbReference type="NCBI Taxonomy" id="160324"/>
    <lineage>
        <taxon>Eukaryota</taxon>
        <taxon>Fungi</taxon>
        <taxon>Dikarya</taxon>
        <taxon>Ascomycota</taxon>
        <taxon>Pezizomycotina</taxon>
        <taxon>Sordariomycetes</taxon>
        <taxon>Hypocreomycetidae</taxon>
        <taxon>Hypocreales</taxon>
        <taxon>Bionectriaceae</taxon>
        <taxon>Clonostachys</taxon>
    </lineage>
</organism>
<evidence type="ECO:0008006" key="5">
    <source>
        <dbReference type="Google" id="ProtNLM"/>
    </source>
</evidence>
<comment type="caution">
    <text evidence="3">The sequence shown here is derived from an EMBL/GenBank/DDBJ whole genome shotgun (WGS) entry which is preliminary data.</text>
</comment>
<sequence>MRLLNLYTLRLETFLNDSEIPPYAILSHTWGAGELKLQDLQLPRAELETYPGWKKVFNFCRKARESLEMFPEEVRYGWVDSCCIDKSSSAELSEAINSMFRWYRCASACFVLLEDIELSELSGTDKFERCRWFTRGWTLQELLAPPVLYFFDKDWQYMDDKLTLADRISARTSIDVDVIMTGSWEDMSIAQRMSWASTRTTTRVEDMAYCLMGVFDVNMPTIYGEGEKAFIRLQEEIMKESADESIFAWDASAKDGNLSSIGALATSPSQFRSSHQIEALPTEWNPASINAKGVYANLSIINQELPQGELVKVALLSCRYSYDINSRVGIPIRAKGGLPNRFARINAAPISIPLQVLYRNMPPAIYLDKRDQSSVAASRRGTCWVQFRSTSKEFGPVHEALGPEWHVSPTRSMTGKLRRRGGGGPDINSLVIPFQHEKSSGILYLSLRLALSSGVGAVGMRVIHDDPEPVKKRVEELRDMTDMIALGPQEQAYFEPMGSILATVTKLHDDQSVFQVVLSARLKSHLDP</sequence>
<dbReference type="InterPro" id="IPR010730">
    <property type="entry name" value="HET"/>
</dbReference>
<proteinExistence type="predicted"/>
<evidence type="ECO:0000259" key="1">
    <source>
        <dbReference type="Pfam" id="PF06985"/>
    </source>
</evidence>
<evidence type="ECO:0000313" key="3">
    <source>
        <dbReference type="EMBL" id="CAH0030914.1"/>
    </source>
</evidence>
<dbReference type="PANTHER" id="PTHR10622:SF10">
    <property type="entry name" value="HET DOMAIN-CONTAINING PROTEIN"/>
    <property type="match status" value="1"/>
</dbReference>
<dbReference type="Pfam" id="PF26640">
    <property type="entry name" value="DUF8212"/>
    <property type="match status" value="1"/>
</dbReference>
<evidence type="ECO:0000259" key="2">
    <source>
        <dbReference type="Pfam" id="PF26640"/>
    </source>
</evidence>
<keyword evidence="4" id="KW-1185">Reference proteome</keyword>
<feature type="domain" description="Heterokaryon incompatibility" evidence="1">
    <location>
        <begin position="23"/>
        <end position="118"/>
    </location>
</feature>